<comment type="caution">
    <text evidence="7">The sequence shown here is derived from an EMBL/GenBank/DDBJ whole genome shotgun (WGS) entry which is preliminary data.</text>
</comment>
<protein>
    <submittedName>
        <fullName evidence="7">NUDIX domain-containing protein</fullName>
    </submittedName>
</protein>
<name>A0ABU3WND2_9NOCA</name>
<evidence type="ECO:0000256" key="2">
    <source>
        <dbReference type="ARBA" id="ARBA00005582"/>
    </source>
</evidence>
<dbReference type="InterPro" id="IPR020084">
    <property type="entry name" value="NUDIX_hydrolase_CS"/>
</dbReference>
<feature type="domain" description="Nudix hydrolase" evidence="6">
    <location>
        <begin position="38"/>
        <end position="171"/>
    </location>
</feature>
<comment type="cofactor">
    <cofactor evidence="1">
        <name>Mg(2+)</name>
        <dbReference type="ChEBI" id="CHEBI:18420"/>
    </cofactor>
</comment>
<dbReference type="InterPro" id="IPR015797">
    <property type="entry name" value="NUDIX_hydrolase-like_dom_sf"/>
</dbReference>
<organism evidence="7 8">
    <name type="scientific">Rhodococcus zopfii</name>
    <dbReference type="NCBI Taxonomy" id="43772"/>
    <lineage>
        <taxon>Bacteria</taxon>
        <taxon>Bacillati</taxon>
        <taxon>Actinomycetota</taxon>
        <taxon>Actinomycetes</taxon>
        <taxon>Mycobacteriales</taxon>
        <taxon>Nocardiaceae</taxon>
        <taxon>Rhodococcus</taxon>
    </lineage>
</organism>
<evidence type="ECO:0000313" key="8">
    <source>
        <dbReference type="Proteomes" id="UP001275440"/>
    </source>
</evidence>
<dbReference type="SUPFAM" id="SSF55811">
    <property type="entry name" value="Nudix"/>
    <property type="match status" value="1"/>
</dbReference>
<dbReference type="InterPro" id="IPR000086">
    <property type="entry name" value="NUDIX_hydrolase_dom"/>
</dbReference>
<evidence type="ECO:0000256" key="1">
    <source>
        <dbReference type="ARBA" id="ARBA00001946"/>
    </source>
</evidence>
<dbReference type="PROSITE" id="PS00893">
    <property type="entry name" value="NUDIX_BOX"/>
    <property type="match status" value="1"/>
</dbReference>
<dbReference type="EMBL" id="WBMO01000001">
    <property type="protein sequence ID" value="MDV2475499.1"/>
    <property type="molecule type" value="Genomic_DNA"/>
</dbReference>
<evidence type="ECO:0000313" key="7">
    <source>
        <dbReference type="EMBL" id="MDV2475499.1"/>
    </source>
</evidence>
<gene>
    <name evidence="7" type="ORF">F8M49_08975</name>
</gene>
<dbReference type="InterPro" id="IPR024195">
    <property type="entry name" value="NUDIX_hydrolase_YfcD_pred"/>
</dbReference>
<evidence type="ECO:0000259" key="6">
    <source>
        <dbReference type="PROSITE" id="PS51462"/>
    </source>
</evidence>
<reference evidence="7 8" key="1">
    <citation type="submission" date="2019-10" db="EMBL/GenBank/DDBJ databases">
        <title>Draft Genome Assembly of Rhodococcus zopfii DSM44189.</title>
        <authorList>
            <person name="Sutton J.M."/>
            <person name="Akob D.M."/>
            <person name="Bushman T.J."/>
        </authorList>
    </citation>
    <scope>NUCLEOTIDE SEQUENCE [LARGE SCALE GENOMIC DNA]</scope>
    <source>
        <strain evidence="7 8">DSM 44189</strain>
    </source>
</reference>
<dbReference type="PIRSF" id="PIRSF017340">
    <property type="entry name" value="Nudix_hydro"/>
    <property type="match status" value="1"/>
</dbReference>
<evidence type="ECO:0000256" key="5">
    <source>
        <dbReference type="ARBA" id="ARBA00022842"/>
    </source>
</evidence>
<dbReference type="Proteomes" id="UP001275440">
    <property type="component" value="Unassembled WGS sequence"/>
</dbReference>
<keyword evidence="8" id="KW-1185">Reference proteome</keyword>
<accession>A0ABU3WND2</accession>
<evidence type="ECO:0000256" key="3">
    <source>
        <dbReference type="ARBA" id="ARBA00022723"/>
    </source>
</evidence>
<comment type="similarity">
    <text evidence="2">Belongs to the Nudix hydrolase family.</text>
</comment>
<sequence length="179" mass="19823">MDATPWFERGSDELVAVYDAAGRCTGQAPRSQVYAQGLWHGSAGVLLRSPDRTRIYVHRRSVDKAVFAAHHDCLAGGVIDPGEAPADAARRELAEELGVTGVVLTPLATVAWDGRWQGHPLRCHLWAFEACWDGPVTHQVSEIAAGWWWTLDELRTHLRDPAWPFAPDTRTLLGDLLRP</sequence>
<evidence type="ECO:0000256" key="4">
    <source>
        <dbReference type="ARBA" id="ARBA00022801"/>
    </source>
</evidence>
<keyword evidence="5" id="KW-0460">Magnesium</keyword>
<dbReference type="Pfam" id="PF00293">
    <property type="entry name" value="NUDIX"/>
    <property type="match status" value="1"/>
</dbReference>
<proteinExistence type="inferred from homology"/>
<keyword evidence="4" id="KW-0378">Hydrolase</keyword>
<keyword evidence="3" id="KW-0479">Metal-binding</keyword>
<dbReference type="PROSITE" id="PS51462">
    <property type="entry name" value="NUDIX"/>
    <property type="match status" value="1"/>
</dbReference>
<dbReference type="Gene3D" id="3.90.79.10">
    <property type="entry name" value="Nucleoside Triphosphate Pyrophosphohydrolase"/>
    <property type="match status" value="1"/>
</dbReference>